<evidence type="ECO:0000256" key="1">
    <source>
        <dbReference type="ARBA" id="ARBA00004141"/>
    </source>
</evidence>
<feature type="transmembrane region" description="Helical" evidence="7">
    <location>
        <begin position="95"/>
        <end position="118"/>
    </location>
</feature>
<evidence type="ECO:0000256" key="4">
    <source>
        <dbReference type="ARBA" id="ARBA00023136"/>
    </source>
</evidence>
<keyword evidence="2 7" id="KW-0812">Transmembrane</keyword>
<evidence type="ECO:0000259" key="8">
    <source>
        <dbReference type="Pfam" id="PF20684"/>
    </source>
</evidence>
<evidence type="ECO:0000256" key="6">
    <source>
        <dbReference type="SAM" id="MobiDB-lite"/>
    </source>
</evidence>
<keyword evidence="10" id="KW-1185">Reference proteome</keyword>
<accession>A0A9P8RGI7</accession>
<feature type="transmembrane region" description="Helical" evidence="7">
    <location>
        <begin position="208"/>
        <end position="228"/>
    </location>
</feature>
<dbReference type="RefSeq" id="XP_045951946.1">
    <property type="nucleotide sequence ID" value="XM_046098813.1"/>
</dbReference>
<dbReference type="PANTHER" id="PTHR33048:SF47">
    <property type="entry name" value="INTEGRAL MEMBRANE PROTEIN-RELATED"/>
    <property type="match status" value="1"/>
</dbReference>
<feature type="transmembrane region" description="Helical" evidence="7">
    <location>
        <begin position="130"/>
        <end position="160"/>
    </location>
</feature>
<dbReference type="PANTHER" id="PTHR33048">
    <property type="entry name" value="PTH11-LIKE INTEGRAL MEMBRANE PROTEIN (AFU_ORTHOLOGUE AFUA_5G11245)"/>
    <property type="match status" value="1"/>
</dbReference>
<evidence type="ECO:0000313" key="10">
    <source>
        <dbReference type="Proteomes" id="UP000758603"/>
    </source>
</evidence>
<name>A0A9P8RGI7_9PEZI</name>
<organism evidence="9 10">
    <name type="scientific">Truncatella angustata</name>
    <dbReference type="NCBI Taxonomy" id="152316"/>
    <lineage>
        <taxon>Eukaryota</taxon>
        <taxon>Fungi</taxon>
        <taxon>Dikarya</taxon>
        <taxon>Ascomycota</taxon>
        <taxon>Pezizomycotina</taxon>
        <taxon>Sordariomycetes</taxon>
        <taxon>Xylariomycetidae</taxon>
        <taxon>Amphisphaeriales</taxon>
        <taxon>Sporocadaceae</taxon>
        <taxon>Truncatella</taxon>
    </lineage>
</organism>
<feature type="region of interest" description="Disordered" evidence="6">
    <location>
        <begin position="283"/>
        <end position="307"/>
    </location>
</feature>
<gene>
    <name evidence="9" type="ORF">BKA67DRAFT_527076</name>
</gene>
<feature type="transmembrane region" description="Helical" evidence="7">
    <location>
        <begin position="248"/>
        <end position="267"/>
    </location>
</feature>
<reference evidence="9" key="1">
    <citation type="journal article" date="2021" name="Nat. Commun.">
        <title>Genetic determinants of endophytism in the Arabidopsis root mycobiome.</title>
        <authorList>
            <person name="Mesny F."/>
            <person name="Miyauchi S."/>
            <person name="Thiergart T."/>
            <person name="Pickel B."/>
            <person name="Atanasova L."/>
            <person name="Karlsson M."/>
            <person name="Huettel B."/>
            <person name="Barry K.W."/>
            <person name="Haridas S."/>
            <person name="Chen C."/>
            <person name="Bauer D."/>
            <person name="Andreopoulos W."/>
            <person name="Pangilinan J."/>
            <person name="LaButti K."/>
            <person name="Riley R."/>
            <person name="Lipzen A."/>
            <person name="Clum A."/>
            <person name="Drula E."/>
            <person name="Henrissat B."/>
            <person name="Kohler A."/>
            <person name="Grigoriev I.V."/>
            <person name="Martin F.M."/>
            <person name="Hacquard S."/>
        </authorList>
    </citation>
    <scope>NUCLEOTIDE SEQUENCE</scope>
    <source>
        <strain evidence="9">MPI-SDFR-AT-0073</strain>
    </source>
</reference>
<dbReference type="AlphaFoldDB" id="A0A9P8RGI7"/>
<keyword evidence="3 7" id="KW-1133">Transmembrane helix</keyword>
<comment type="subcellular location">
    <subcellularLocation>
        <location evidence="1">Membrane</location>
        <topology evidence="1">Multi-pass membrane protein</topology>
    </subcellularLocation>
</comment>
<feature type="transmembrane region" description="Helical" evidence="7">
    <location>
        <begin position="21"/>
        <end position="40"/>
    </location>
</feature>
<feature type="domain" description="Rhodopsin" evidence="8">
    <location>
        <begin position="36"/>
        <end position="272"/>
    </location>
</feature>
<dbReference type="GO" id="GO:0016020">
    <property type="term" value="C:membrane"/>
    <property type="evidence" value="ECO:0007669"/>
    <property type="project" value="UniProtKB-SubCell"/>
</dbReference>
<evidence type="ECO:0000313" key="9">
    <source>
        <dbReference type="EMBL" id="KAH6645432.1"/>
    </source>
</evidence>
<feature type="transmembrane region" description="Helical" evidence="7">
    <location>
        <begin position="172"/>
        <end position="196"/>
    </location>
</feature>
<dbReference type="OrthoDB" id="3648173at2759"/>
<proteinExistence type="inferred from homology"/>
<dbReference type="GeneID" id="70127705"/>
<feature type="transmembrane region" description="Helical" evidence="7">
    <location>
        <begin position="52"/>
        <end position="71"/>
    </location>
</feature>
<evidence type="ECO:0000256" key="5">
    <source>
        <dbReference type="ARBA" id="ARBA00038359"/>
    </source>
</evidence>
<evidence type="ECO:0000256" key="3">
    <source>
        <dbReference type="ARBA" id="ARBA00022989"/>
    </source>
</evidence>
<dbReference type="Proteomes" id="UP000758603">
    <property type="component" value="Unassembled WGS sequence"/>
</dbReference>
<feature type="compositionally biased region" description="Polar residues" evidence="6">
    <location>
        <begin position="296"/>
        <end position="307"/>
    </location>
</feature>
<comment type="caution">
    <text evidence="9">The sequence shown here is derived from an EMBL/GenBank/DDBJ whole genome shotgun (WGS) entry which is preliminary data.</text>
</comment>
<dbReference type="InterPro" id="IPR049326">
    <property type="entry name" value="Rhodopsin_dom_fungi"/>
</dbReference>
<evidence type="ECO:0000256" key="2">
    <source>
        <dbReference type="ARBA" id="ARBA00022692"/>
    </source>
</evidence>
<dbReference type="EMBL" id="JAGPXC010000011">
    <property type="protein sequence ID" value="KAH6645432.1"/>
    <property type="molecule type" value="Genomic_DNA"/>
</dbReference>
<dbReference type="InterPro" id="IPR052337">
    <property type="entry name" value="SAT4-like"/>
</dbReference>
<comment type="similarity">
    <text evidence="5">Belongs to the SAT4 family.</text>
</comment>
<protein>
    <recommendedName>
        <fullName evidence="8">Rhodopsin domain-containing protein</fullName>
    </recommendedName>
</protein>
<dbReference type="Pfam" id="PF20684">
    <property type="entry name" value="Fung_rhodopsin"/>
    <property type="match status" value="1"/>
</dbReference>
<evidence type="ECO:0000256" key="7">
    <source>
        <dbReference type="SAM" id="Phobius"/>
    </source>
</evidence>
<sequence length="393" mass="43963">MAATSRDHSLDDQSHVGRIQAVLWVGSILSTLAVGLRFFTRLHLLNTFGYEDFFMAVSQVLTMGSAVAIGLESKWGLGRHQWTISDEFTIPYMKAFYSSVVVYNVAACFLKISILFQYRRIFAGRTMQRLTLIGLIFETVWAVTLSFLLPLTCIPVAAFWDTSIEGHCLNQLHIWYLMAAMNLATDFIIFGMPIPVINRLHLAKKQKIMLMLVFCLGFFTCIISVIRLRTLNIAANTTDPTWDNADAAIWSFLELIIGVLAACLPTLRPLYAKVLPHLFGSTTSQTGPSSSHFRQRISSALPKSQSRTIAASVNQTSSESTEKLKLDQDDLTLKNNLKGTQKEDRVYAVAVSSGDRQITGWGFRGRGEGTQMPYSGIHTTTLVMQKVEFLHYI</sequence>
<keyword evidence="4 7" id="KW-0472">Membrane</keyword>